<keyword evidence="2" id="KW-1185">Reference proteome</keyword>
<dbReference type="Proteomes" id="UP000077013">
    <property type="component" value="Unassembled WGS sequence"/>
</dbReference>
<organism evidence="1 2">
    <name type="scientific">Cochleicola gelatinilyticus</name>
    <dbReference type="NCBI Taxonomy" id="1763537"/>
    <lineage>
        <taxon>Bacteria</taxon>
        <taxon>Pseudomonadati</taxon>
        <taxon>Bacteroidota</taxon>
        <taxon>Flavobacteriia</taxon>
        <taxon>Flavobacteriales</taxon>
        <taxon>Flavobacteriaceae</taxon>
        <taxon>Cochleicola</taxon>
    </lineage>
</organism>
<dbReference type="STRING" id="1763537.ULVI_11065"/>
<evidence type="ECO:0000313" key="2">
    <source>
        <dbReference type="Proteomes" id="UP000077013"/>
    </source>
</evidence>
<comment type="caution">
    <text evidence="1">The sequence shown here is derived from an EMBL/GenBank/DDBJ whole genome shotgun (WGS) entry which is preliminary data.</text>
</comment>
<evidence type="ECO:0008006" key="3">
    <source>
        <dbReference type="Google" id="ProtNLM"/>
    </source>
</evidence>
<dbReference type="AlphaFoldDB" id="A0A167GXU0"/>
<proteinExistence type="predicted"/>
<protein>
    <recommendedName>
        <fullName evidence="3">YtxH domain-containing protein</fullName>
    </recommendedName>
</protein>
<reference evidence="1 2" key="1">
    <citation type="submission" date="2016-02" db="EMBL/GenBank/DDBJ databases">
        <title>Ulvibacter sp. LPB0005, isolated from Thais luteostoma.</title>
        <authorList>
            <person name="Shin S.-K."/>
            <person name="Yi H."/>
        </authorList>
    </citation>
    <scope>NUCLEOTIDE SEQUENCE [LARGE SCALE GENOMIC DNA]</scope>
    <source>
        <strain evidence="1 2">LPB0005</strain>
    </source>
</reference>
<accession>A0A167GXU0</accession>
<dbReference type="OrthoDB" id="1273650at2"/>
<dbReference type="EMBL" id="LRXL01000045">
    <property type="protein sequence ID" value="OAB78018.1"/>
    <property type="molecule type" value="Genomic_DNA"/>
</dbReference>
<evidence type="ECO:0000313" key="1">
    <source>
        <dbReference type="EMBL" id="OAB78018.1"/>
    </source>
</evidence>
<sequence length="73" mass="8084">MKNARNKKTGILALLGLAGGALAYWKYKNLTPEEKANMKAKIKNTGDKLKEGVSDVENSISEKYEQLKTSVQK</sequence>
<dbReference type="RefSeq" id="WP_068592797.1">
    <property type="nucleotide sequence ID" value="NZ_LRXL01000045.1"/>
</dbReference>
<gene>
    <name evidence="1" type="ORF">ULVI_11065</name>
</gene>
<name>A0A167GXU0_9FLAO</name>